<evidence type="ECO:0000256" key="2">
    <source>
        <dbReference type="ARBA" id="ARBA00023125"/>
    </source>
</evidence>
<keyword evidence="3" id="KW-0804">Transcription</keyword>
<dbReference type="Gene3D" id="1.10.357.10">
    <property type="entry name" value="Tetracycline Repressor, domain 2"/>
    <property type="match status" value="1"/>
</dbReference>
<reference evidence="7" key="1">
    <citation type="journal article" date="2021" name="Curr. Microbiol.">
        <title>Complete genome of nocamycin-producing strain Saccharothrix syringae NRRL B-16468 reveals the biosynthetic potential for secondary metabolites.</title>
        <authorList>
            <person name="Mo X."/>
            <person name="Yang S."/>
        </authorList>
    </citation>
    <scope>NUCLEOTIDE SEQUENCE [LARGE SCALE GENOMIC DNA]</scope>
    <source>
        <strain evidence="7">ATCC 51364 / DSM 43886 / JCM 6844 / KCTC 9398 / NBRC 14523 / NRRL B-16468 / INA 2240</strain>
    </source>
</reference>
<dbReference type="RefSeq" id="WP_033431122.1">
    <property type="nucleotide sequence ID" value="NZ_CP034550.1"/>
</dbReference>
<keyword evidence="7" id="KW-1185">Reference proteome</keyword>
<feature type="DNA-binding region" description="H-T-H motif" evidence="4">
    <location>
        <begin position="24"/>
        <end position="43"/>
    </location>
</feature>
<dbReference type="Pfam" id="PF00440">
    <property type="entry name" value="TetR_N"/>
    <property type="match status" value="1"/>
</dbReference>
<dbReference type="EMBL" id="CP034550">
    <property type="protein sequence ID" value="QFZ20031.1"/>
    <property type="molecule type" value="Genomic_DNA"/>
</dbReference>
<dbReference type="OrthoDB" id="5242433at2"/>
<evidence type="ECO:0000256" key="4">
    <source>
        <dbReference type="PROSITE-ProRule" id="PRU00335"/>
    </source>
</evidence>
<keyword evidence="1" id="KW-0805">Transcription regulation</keyword>
<dbReference type="InterPro" id="IPR036271">
    <property type="entry name" value="Tet_transcr_reg_TetR-rel_C_sf"/>
</dbReference>
<dbReference type="InterPro" id="IPR050109">
    <property type="entry name" value="HTH-type_TetR-like_transc_reg"/>
</dbReference>
<protein>
    <submittedName>
        <fullName evidence="6">TetR family transcriptional regulator</fullName>
    </submittedName>
</protein>
<evidence type="ECO:0000313" key="6">
    <source>
        <dbReference type="EMBL" id="QFZ20031.1"/>
    </source>
</evidence>
<dbReference type="GO" id="GO:0003700">
    <property type="term" value="F:DNA-binding transcription factor activity"/>
    <property type="evidence" value="ECO:0007669"/>
    <property type="project" value="TreeGrafter"/>
</dbReference>
<gene>
    <name evidence="6" type="ORF">EKG83_23730</name>
</gene>
<dbReference type="PRINTS" id="PR00455">
    <property type="entry name" value="HTHTETR"/>
</dbReference>
<accession>A0A5Q0H193</accession>
<dbReference type="SUPFAM" id="SSF48498">
    <property type="entry name" value="Tetracyclin repressor-like, C-terminal domain"/>
    <property type="match status" value="1"/>
</dbReference>
<evidence type="ECO:0000256" key="3">
    <source>
        <dbReference type="ARBA" id="ARBA00023163"/>
    </source>
</evidence>
<sequence length="173" mass="18025">MTVRERLLHAAAELIAEKGWGAVSTRVLAERAGVGPGVVHYHFDSVRSVLVQASVGALRAALAGLPAVLEDAATPQDALTTLLGALDGHSGRELFTETLLAATRDDEVRAAVREVLADFRAELASWLAARGVPTPGETAAVLAAAVDGVLLHRALSPDLTSDLVAQVLGRVLR</sequence>
<evidence type="ECO:0000259" key="5">
    <source>
        <dbReference type="PROSITE" id="PS50977"/>
    </source>
</evidence>
<dbReference type="AlphaFoldDB" id="A0A5Q0H193"/>
<evidence type="ECO:0000313" key="7">
    <source>
        <dbReference type="Proteomes" id="UP000325787"/>
    </source>
</evidence>
<keyword evidence="2 4" id="KW-0238">DNA-binding</keyword>
<organism evidence="6 7">
    <name type="scientific">Saccharothrix syringae</name>
    <name type="common">Nocardiopsis syringae</name>
    <dbReference type="NCBI Taxonomy" id="103733"/>
    <lineage>
        <taxon>Bacteria</taxon>
        <taxon>Bacillati</taxon>
        <taxon>Actinomycetota</taxon>
        <taxon>Actinomycetes</taxon>
        <taxon>Pseudonocardiales</taxon>
        <taxon>Pseudonocardiaceae</taxon>
        <taxon>Saccharothrix</taxon>
    </lineage>
</organism>
<dbReference type="InterPro" id="IPR001647">
    <property type="entry name" value="HTH_TetR"/>
</dbReference>
<evidence type="ECO:0000256" key="1">
    <source>
        <dbReference type="ARBA" id="ARBA00023015"/>
    </source>
</evidence>
<dbReference type="PANTHER" id="PTHR30055:SF234">
    <property type="entry name" value="HTH-TYPE TRANSCRIPTIONAL REGULATOR BETI"/>
    <property type="match status" value="1"/>
</dbReference>
<dbReference type="PANTHER" id="PTHR30055">
    <property type="entry name" value="HTH-TYPE TRANSCRIPTIONAL REGULATOR RUTR"/>
    <property type="match status" value="1"/>
</dbReference>
<feature type="domain" description="HTH tetR-type" evidence="5">
    <location>
        <begin position="1"/>
        <end position="61"/>
    </location>
</feature>
<name>A0A5Q0H193_SACSY</name>
<dbReference type="GO" id="GO:0000976">
    <property type="term" value="F:transcription cis-regulatory region binding"/>
    <property type="evidence" value="ECO:0007669"/>
    <property type="project" value="TreeGrafter"/>
</dbReference>
<dbReference type="InterPro" id="IPR009057">
    <property type="entry name" value="Homeodomain-like_sf"/>
</dbReference>
<dbReference type="SUPFAM" id="SSF46689">
    <property type="entry name" value="Homeodomain-like"/>
    <property type="match status" value="1"/>
</dbReference>
<dbReference type="KEGG" id="ssyi:EKG83_23730"/>
<proteinExistence type="predicted"/>
<dbReference type="Pfam" id="PF17940">
    <property type="entry name" value="TetR_C_31"/>
    <property type="match status" value="1"/>
</dbReference>
<dbReference type="PROSITE" id="PS50977">
    <property type="entry name" value="HTH_TETR_2"/>
    <property type="match status" value="1"/>
</dbReference>
<dbReference type="InterPro" id="IPR041583">
    <property type="entry name" value="TetR_C_31"/>
</dbReference>
<dbReference type="Proteomes" id="UP000325787">
    <property type="component" value="Chromosome"/>
</dbReference>